<gene>
    <name evidence="1" type="ORF">ACFFRO_20885</name>
</gene>
<name>A0ABV5VIF9_9ACTN</name>
<comment type="caution">
    <text evidence="1">The sequence shown here is derived from an EMBL/GenBank/DDBJ whole genome shotgun (WGS) entry which is preliminary data.</text>
</comment>
<proteinExistence type="predicted"/>
<protein>
    <submittedName>
        <fullName evidence="1">DUF6119 family protein</fullName>
    </submittedName>
</protein>
<reference evidence="1 2" key="1">
    <citation type="submission" date="2024-09" db="EMBL/GenBank/DDBJ databases">
        <authorList>
            <person name="Sun Q."/>
            <person name="Mori K."/>
        </authorList>
    </citation>
    <scope>NUCLEOTIDE SEQUENCE [LARGE SCALE GENOMIC DNA]</scope>
    <source>
        <strain evidence="1 2">JCM 10918</strain>
    </source>
</reference>
<dbReference type="RefSeq" id="WP_385859485.1">
    <property type="nucleotide sequence ID" value="NZ_JBHMAR010000029.1"/>
</dbReference>
<accession>A0ABV5VIF9</accession>
<evidence type="ECO:0000313" key="1">
    <source>
        <dbReference type="EMBL" id="MFB9737564.1"/>
    </source>
</evidence>
<dbReference type="Pfam" id="PF19614">
    <property type="entry name" value="DUF6119"/>
    <property type="match status" value="1"/>
</dbReference>
<dbReference type="Proteomes" id="UP001589703">
    <property type="component" value="Unassembled WGS sequence"/>
</dbReference>
<sequence length="566" mass="63800">MADKAPTLRFNCFLLREGLDSYEKAFRSQYHPDKPNGMRRLADSPLAPEGCAAYLKDMSEKQPTWAKLLAPVFTELEAVLNYSNRLVIFLPVSDRVFAICFGYGSSTLEWSWVESNFGLKFAARRFDSKAMSGISSRRIDASARHQWVQIPANSPISDFEIELDGEFTRKLVGRLETGVDFPDLGAVVATDSVSFKIDTDLHKVREILGKMLQTTEEGAASKDLAFIDALEPLRLKSEIVKDLEKLLIDELFGERARKPQGKPLEQLPVSSLNVHILSFAPPDDVSIENVHDFIVFRNDSEEVFESMDIDALRKTIEKFPGKFGVSSLSDVKIQARDSNGESASPAKPLKHWLVFEAGDQSRRYLLTLGKWYALAEKYTEKLDDDLSRIEDVTDVLQFITWDDWGAGSNWEKHFNKNTTKGRSDLICLDRHKIYNEEGDEIEACDLLHADGYLIHVKPYSGSQTLSHLFSQGFVSAQTIISDATYRAAFIDAVREINPNLVDVASNVPPKYVTYAVAFDGSQRIPQDLPTFSKVNLRGFSKRIRMLGSVPTLARIQMTFKKSKKDK</sequence>
<organism evidence="1 2">
    <name type="scientific">Streptomyces thermocoprophilus</name>
    <dbReference type="NCBI Taxonomy" id="78356"/>
    <lineage>
        <taxon>Bacteria</taxon>
        <taxon>Bacillati</taxon>
        <taxon>Actinomycetota</taxon>
        <taxon>Actinomycetes</taxon>
        <taxon>Kitasatosporales</taxon>
        <taxon>Streptomycetaceae</taxon>
        <taxon>Streptomyces</taxon>
    </lineage>
</organism>
<dbReference type="NCBIfam" id="TIGR04141">
    <property type="entry name" value="TIGR04141 family sporadically distributed protein"/>
    <property type="match status" value="1"/>
</dbReference>
<evidence type="ECO:0000313" key="2">
    <source>
        <dbReference type="Proteomes" id="UP001589703"/>
    </source>
</evidence>
<dbReference type="EMBL" id="JBHMAR010000029">
    <property type="protein sequence ID" value="MFB9737564.1"/>
    <property type="molecule type" value="Genomic_DNA"/>
</dbReference>
<keyword evidence="2" id="KW-1185">Reference proteome</keyword>
<dbReference type="InterPro" id="IPR026487">
    <property type="entry name" value="CHP04141"/>
</dbReference>